<dbReference type="RefSeq" id="WP_106051958.1">
    <property type="nucleotide sequence ID" value="NZ_CALXOB010000003.1"/>
</dbReference>
<keyword evidence="4" id="KW-0328">Glycosyltransferase</keyword>
<dbReference type="GO" id="GO:0046100">
    <property type="term" value="P:hypoxanthine metabolic process"/>
    <property type="evidence" value="ECO:0007669"/>
    <property type="project" value="TreeGrafter"/>
</dbReference>
<dbReference type="SUPFAM" id="SSF53271">
    <property type="entry name" value="PRTase-like"/>
    <property type="match status" value="1"/>
</dbReference>
<dbReference type="GO" id="GO:0000287">
    <property type="term" value="F:magnesium ion binding"/>
    <property type="evidence" value="ECO:0007669"/>
    <property type="project" value="TreeGrafter"/>
</dbReference>
<dbReference type="GO" id="GO:0032263">
    <property type="term" value="P:GMP salvage"/>
    <property type="evidence" value="ECO:0007669"/>
    <property type="project" value="TreeGrafter"/>
</dbReference>
<dbReference type="EMBL" id="VUNS01000010">
    <property type="protein sequence ID" value="MST97515.1"/>
    <property type="molecule type" value="Genomic_DNA"/>
</dbReference>
<gene>
    <name evidence="4" type="ORF">FYJ85_10740</name>
</gene>
<accession>A0A844G3N6</accession>
<protein>
    <submittedName>
        <fullName evidence="4">Hypoxanthine phosphoribosyltransferase</fullName>
    </submittedName>
</protein>
<evidence type="ECO:0000256" key="1">
    <source>
        <dbReference type="ARBA" id="ARBA00048811"/>
    </source>
</evidence>
<evidence type="ECO:0000313" key="5">
    <source>
        <dbReference type="Proteomes" id="UP000435649"/>
    </source>
</evidence>
<name>A0A844G3N6_9BACT</name>
<dbReference type="GO" id="GO:0006178">
    <property type="term" value="P:guanine salvage"/>
    <property type="evidence" value="ECO:0007669"/>
    <property type="project" value="TreeGrafter"/>
</dbReference>
<proteinExistence type="predicted"/>
<dbReference type="Gene3D" id="3.40.50.2020">
    <property type="match status" value="1"/>
</dbReference>
<keyword evidence="4" id="KW-0808">Transferase</keyword>
<comment type="catalytic activity">
    <reaction evidence="2">
        <text>IMP + diphosphate = hypoxanthine + 5-phospho-alpha-D-ribose 1-diphosphate</text>
        <dbReference type="Rhea" id="RHEA:17973"/>
        <dbReference type="ChEBI" id="CHEBI:17368"/>
        <dbReference type="ChEBI" id="CHEBI:33019"/>
        <dbReference type="ChEBI" id="CHEBI:58017"/>
        <dbReference type="ChEBI" id="CHEBI:58053"/>
        <dbReference type="EC" id="2.4.2.8"/>
    </reaction>
    <physiologicalReaction direction="right-to-left" evidence="2">
        <dbReference type="Rhea" id="RHEA:17975"/>
    </physiologicalReaction>
</comment>
<keyword evidence="5" id="KW-1185">Reference proteome</keyword>
<evidence type="ECO:0000256" key="2">
    <source>
        <dbReference type="ARBA" id="ARBA00049402"/>
    </source>
</evidence>
<dbReference type="CDD" id="cd06223">
    <property type="entry name" value="PRTases_typeI"/>
    <property type="match status" value="1"/>
</dbReference>
<evidence type="ECO:0000259" key="3">
    <source>
        <dbReference type="Pfam" id="PF00156"/>
    </source>
</evidence>
<dbReference type="Pfam" id="PF00156">
    <property type="entry name" value="Pribosyltran"/>
    <property type="match status" value="1"/>
</dbReference>
<dbReference type="GO" id="GO:0005829">
    <property type="term" value="C:cytosol"/>
    <property type="evidence" value="ECO:0007669"/>
    <property type="project" value="TreeGrafter"/>
</dbReference>
<dbReference type="InterPro" id="IPR000836">
    <property type="entry name" value="PRTase_dom"/>
</dbReference>
<comment type="caution">
    <text evidence="4">The sequence shown here is derived from an EMBL/GenBank/DDBJ whole genome shotgun (WGS) entry which is preliminary data.</text>
</comment>
<dbReference type="PANTHER" id="PTHR43340:SF1">
    <property type="entry name" value="HYPOXANTHINE PHOSPHORIBOSYLTRANSFERASE"/>
    <property type="match status" value="1"/>
</dbReference>
<dbReference type="InterPro" id="IPR029057">
    <property type="entry name" value="PRTase-like"/>
</dbReference>
<reference evidence="4 5" key="1">
    <citation type="submission" date="2019-08" db="EMBL/GenBank/DDBJ databases">
        <title>In-depth cultivation of the pig gut microbiome towards novel bacterial diversity and tailored functional studies.</title>
        <authorList>
            <person name="Wylensek D."/>
            <person name="Hitch T.C.A."/>
            <person name="Clavel T."/>
        </authorList>
    </citation>
    <scope>NUCLEOTIDE SEQUENCE [LARGE SCALE GENOMIC DNA]</scope>
    <source>
        <strain evidence="4 5">BBE-744-WT-12</strain>
    </source>
</reference>
<feature type="domain" description="Phosphoribosyltransferase" evidence="3">
    <location>
        <begin position="4"/>
        <end position="128"/>
    </location>
</feature>
<dbReference type="GO" id="GO:0004422">
    <property type="term" value="F:hypoxanthine phosphoribosyltransferase activity"/>
    <property type="evidence" value="ECO:0007669"/>
    <property type="project" value="TreeGrafter"/>
</dbReference>
<evidence type="ECO:0000313" key="4">
    <source>
        <dbReference type="EMBL" id="MST97515.1"/>
    </source>
</evidence>
<comment type="catalytic activity">
    <reaction evidence="1">
        <text>GMP + diphosphate = guanine + 5-phospho-alpha-D-ribose 1-diphosphate</text>
        <dbReference type="Rhea" id="RHEA:25424"/>
        <dbReference type="ChEBI" id="CHEBI:16235"/>
        <dbReference type="ChEBI" id="CHEBI:33019"/>
        <dbReference type="ChEBI" id="CHEBI:58017"/>
        <dbReference type="ChEBI" id="CHEBI:58115"/>
        <dbReference type="EC" id="2.4.2.8"/>
    </reaction>
    <physiologicalReaction direction="right-to-left" evidence="1">
        <dbReference type="Rhea" id="RHEA:25426"/>
    </physiologicalReaction>
</comment>
<dbReference type="InterPro" id="IPR050408">
    <property type="entry name" value="HGPRT"/>
</dbReference>
<dbReference type="GO" id="GO:0032264">
    <property type="term" value="P:IMP salvage"/>
    <property type="evidence" value="ECO:0007669"/>
    <property type="project" value="TreeGrafter"/>
</dbReference>
<sequence>MEILYRSDEIAGRIAAMGAEITEYYRGKELTLVTLMTGGLCFAADLARAIDLPLWIDSLAVASYRGCRSTGELEFRSMLKLDPAGREILILDEVLDSGTTLKCVCDYFGKRGAAGVRTAVMVEKRLPRPNGLAHADWTGFVTGTRYLVGYGLDADELYRNLPHIAALD</sequence>
<dbReference type="PANTHER" id="PTHR43340">
    <property type="entry name" value="HYPOXANTHINE-GUANINE PHOSPHORIBOSYLTRANSFERASE"/>
    <property type="match status" value="1"/>
</dbReference>
<dbReference type="Proteomes" id="UP000435649">
    <property type="component" value="Unassembled WGS sequence"/>
</dbReference>
<organism evidence="4 5">
    <name type="scientific">Victivallis lenta</name>
    <dbReference type="NCBI Taxonomy" id="2606640"/>
    <lineage>
        <taxon>Bacteria</taxon>
        <taxon>Pseudomonadati</taxon>
        <taxon>Lentisphaerota</taxon>
        <taxon>Lentisphaeria</taxon>
        <taxon>Victivallales</taxon>
        <taxon>Victivallaceae</taxon>
        <taxon>Victivallis</taxon>
    </lineage>
</organism>
<dbReference type="AlphaFoldDB" id="A0A844G3N6"/>